<dbReference type="Gene3D" id="1.10.510.10">
    <property type="entry name" value="Transferase(Phosphotransferase) domain 1"/>
    <property type="match status" value="1"/>
</dbReference>
<dbReference type="SUPFAM" id="SSF56112">
    <property type="entry name" value="Protein kinase-like (PK-like)"/>
    <property type="match status" value="1"/>
</dbReference>
<dbReference type="EMBL" id="MSFU01000017">
    <property type="protein sequence ID" value="PWY69952.1"/>
    <property type="molecule type" value="Genomic_DNA"/>
</dbReference>
<keyword evidence="9" id="KW-1185">Reference proteome</keyword>
<dbReference type="InterPro" id="IPR000719">
    <property type="entry name" value="Prot_kinase_dom"/>
</dbReference>
<dbReference type="GO" id="GO:0005524">
    <property type="term" value="F:ATP binding"/>
    <property type="evidence" value="ECO:0007669"/>
    <property type="project" value="UniProtKB-UniRule"/>
</dbReference>
<dbReference type="OrthoDB" id="5979581at2759"/>
<proteinExistence type="predicted"/>
<gene>
    <name evidence="8" type="ORF">BO83DRAFT_316323</name>
</gene>
<dbReference type="GeneID" id="37049617"/>
<sequence length="439" mass="49499">MTSTTDDTPYFQYQPIEQVERLESRYKVIDKLGHGTFSTIWLSRDEQKTAYVAVKVSTGDASTHEAKILGMLKDRCLVHPNGRPLIPVILDEFQIEGPNGHHKCIITAPAQSSVSAALFCCYFQIETTRVLNAELALAVAFVHAQGFVHGDIHLGNILLNLPTSLDKLSVQDFYEQFGEPYTEPVVRLDGQPLPPGVPTCGTLPAWLGKRAKDILPFEAQLLLSDFGESFCPLDPEQRRRGQDCPSPLPVIPPEAYFEPDKPLSFPSDIWSLACAMYPLFGLRWLFDATLATQHDIASQQVDTIGDIPLDWWNTWEKRHEYFEEIERPNKDRYVWPSLEQRFEKDIQAARQRDNVSSFDNEEKVAILSMLRSMLAMRPEKRATATDVLSSDWMVTWGLPAVKRARNSRQTGGPSLCKKADARSSLVELASSVALERTYS</sequence>
<evidence type="ECO:0000256" key="6">
    <source>
        <dbReference type="PROSITE-ProRule" id="PRU10141"/>
    </source>
</evidence>
<dbReference type="PROSITE" id="PS50011">
    <property type="entry name" value="PROTEIN_KINASE_DOM"/>
    <property type="match status" value="1"/>
</dbReference>
<dbReference type="PANTHER" id="PTHR45646">
    <property type="entry name" value="SERINE/THREONINE-PROTEIN KINASE DOA-RELATED"/>
    <property type="match status" value="1"/>
</dbReference>
<evidence type="ECO:0000256" key="3">
    <source>
        <dbReference type="ARBA" id="ARBA00022741"/>
    </source>
</evidence>
<evidence type="ECO:0000313" key="9">
    <source>
        <dbReference type="Proteomes" id="UP000246171"/>
    </source>
</evidence>
<feature type="binding site" evidence="6">
    <location>
        <position position="55"/>
    </location>
    <ligand>
        <name>ATP</name>
        <dbReference type="ChEBI" id="CHEBI:30616"/>
    </ligand>
</feature>
<dbReference type="InterPro" id="IPR011009">
    <property type="entry name" value="Kinase-like_dom_sf"/>
</dbReference>
<dbReference type="SMART" id="SM00220">
    <property type="entry name" value="S_TKc"/>
    <property type="match status" value="1"/>
</dbReference>
<dbReference type="GO" id="GO:0043484">
    <property type="term" value="P:regulation of RNA splicing"/>
    <property type="evidence" value="ECO:0007669"/>
    <property type="project" value="TreeGrafter"/>
</dbReference>
<dbReference type="Proteomes" id="UP000246171">
    <property type="component" value="Unassembled WGS sequence"/>
</dbReference>
<dbReference type="AlphaFoldDB" id="A0A317VAL1"/>
<evidence type="ECO:0000313" key="8">
    <source>
        <dbReference type="EMBL" id="PWY69952.1"/>
    </source>
</evidence>
<feature type="domain" description="Protein kinase" evidence="7">
    <location>
        <begin position="26"/>
        <end position="393"/>
    </location>
</feature>
<dbReference type="VEuPathDB" id="FungiDB:BO83DRAFT_316323"/>
<evidence type="ECO:0000259" key="7">
    <source>
        <dbReference type="PROSITE" id="PS50011"/>
    </source>
</evidence>
<dbReference type="GO" id="GO:0004674">
    <property type="term" value="F:protein serine/threonine kinase activity"/>
    <property type="evidence" value="ECO:0007669"/>
    <property type="project" value="UniProtKB-KW"/>
</dbReference>
<comment type="caution">
    <text evidence="8">The sequence shown here is derived from an EMBL/GenBank/DDBJ whole genome shotgun (WGS) entry which is preliminary data.</text>
</comment>
<name>A0A317VAL1_ASPEC</name>
<dbReference type="InterPro" id="IPR017441">
    <property type="entry name" value="Protein_kinase_ATP_BS"/>
</dbReference>
<keyword evidence="3 6" id="KW-0547">Nucleotide-binding</keyword>
<dbReference type="RefSeq" id="XP_025386646.1">
    <property type="nucleotide sequence ID" value="XM_025527655.1"/>
</dbReference>
<evidence type="ECO:0000256" key="5">
    <source>
        <dbReference type="ARBA" id="ARBA00022840"/>
    </source>
</evidence>
<organism evidence="8 9">
    <name type="scientific">Aspergillus eucalypticola (strain CBS 122712 / IBT 29274)</name>
    <dbReference type="NCBI Taxonomy" id="1448314"/>
    <lineage>
        <taxon>Eukaryota</taxon>
        <taxon>Fungi</taxon>
        <taxon>Dikarya</taxon>
        <taxon>Ascomycota</taxon>
        <taxon>Pezizomycotina</taxon>
        <taxon>Eurotiomycetes</taxon>
        <taxon>Eurotiomycetidae</taxon>
        <taxon>Eurotiales</taxon>
        <taxon>Aspergillaceae</taxon>
        <taxon>Aspergillus</taxon>
        <taxon>Aspergillus subgen. Circumdati</taxon>
    </lineage>
</organism>
<dbReference type="Gene3D" id="3.30.200.20">
    <property type="entry name" value="Phosphorylase Kinase, domain 1"/>
    <property type="match status" value="1"/>
</dbReference>
<protein>
    <submittedName>
        <fullName evidence="8">Kinase-like protein</fullName>
    </submittedName>
</protein>
<evidence type="ECO:0000256" key="1">
    <source>
        <dbReference type="ARBA" id="ARBA00022527"/>
    </source>
</evidence>
<evidence type="ECO:0000256" key="2">
    <source>
        <dbReference type="ARBA" id="ARBA00022679"/>
    </source>
</evidence>
<keyword evidence="1" id="KW-0723">Serine/threonine-protein kinase</keyword>
<dbReference type="InterPro" id="IPR051175">
    <property type="entry name" value="CLK_kinases"/>
</dbReference>
<accession>A0A317VAL1</accession>
<dbReference type="PANTHER" id="PTHR45646:SF11">
    <property type="entry name" value="SERINE_THREONINE-PROTEIN KINASE DOA"/>
    <property type="match status" value="1"/>
</dbReference>
<keyword evidence="4" id="KW-0418">Kinase</keyword>
<evidence type="ECO:0000256" key="4">
    <source>
        <dbReference type="ARBA" id="ARBA00022777"/>
    </source>
</evidence>
<dbReference type="PROSITE" id="PS00107">
    <property type="entry name" value="PROTEIN_KINASE_ATP"/>
    <property type="match status" value="1"/>
</dbReference>
<keyword evidence="2" id="KW-0808">Transferase</keyword>
<dbReference type="GO" id="GO:0005634">
    <property type="term" value="C:nucleus"/>
    <property type="evidence" value="ECO:0007669"/>
    <property type="project" value="TreeGrafter"/>
</dbReference>
<reference evidence="8" key="1">
    <citation type="submission" date="2016-12" db="EMBL/GenBank/DDBJ databases">
        <title>The genomes of Aspergillus section Nigri reveals drivers in fungal speciation.</title>
        <authorList>
            <consortium name="DOE Joint Genome Institute"/>
            <person name="Vesth T.C."/>
            <person name="Nybo J."/>
            <person name="Theobald S."/>
            <person name="Brandl J."/>
            <person name="Frisvad J.C."/>
            <person name="Nielsen K.F."/>
            <person name="Lyhne E.K."/>
            <person name="Kogle M.E."/>
            <person name="Kuo A."/>
            <person name="Riley R."/>
            <person name="Clum A."/>
            <person name="Nolan M."/>
            <person name="Lipzen A."/>
            <person name="Salamov A."/>
            <person name="Henrissat B."/>
            <person name="Wiebenga A."/>
            <person name="De vries R.P."/>
            <person name="Grigoriev I.V."/>
            <person name="Mortensen U.H."/>
            <person name="Andersen M.R."/>
            <person name="Baker S.E."/>
        </authorList>
    </citation>
    <scope>NUCLEOTIDE SEQUENCE</scope>
    <source>
        <strain evidence="8">CBS 122712</strain>
    </source>
</reference>
<keyword evidence="5 6" id="KW-0067">ATP-binding</keyword>